<dbReference type="PRINTS" id="PR00039">
    <property type="entry name" value="HTHLYSR"/>
</dbReference>
<evidence type="ECO:0000259" key="5">
    <source>
        <dbReference type="PROSITE" id="PS50931"/>
    </source>
</evidence>
<dbReference type="SUPFAM" id="SSF46785">
    <property type="entry name" value="Winged helix' DNA-binding domain"/>
    <property type="match status" value="1"/>
</dbReference>
<keyword evidence="4" id="KW-0804">Transcription</keyword>
<proteinExistence type="inferred from homology"/>
<dbReference type="InterPro" id="IPR000847">
    <property type="entry name" value="LysR_HTH_N"/>
</dbReference>
<keyword evidence="3" id="KW-0238">DNA-binding</keyword>
<keyword evidence="2" id="KW-0805">Transcription regulation</keyword>
<dbReference type="GO" id="GO:0003677">
    <property type="term" value="F:DNA binding"/>
    <property type="evidence" value="ECO:0007669"/>
    <property type="project" value="UniProtKB-KW"/>
</dbReference>
<dbReference type="GO" id="GO:0003700">
    <property type="term" value="F:DNA-binding transcription factor activity"/>
    <property type="evidence" value="ECO:0007669"/>
    <property type="project" value="InterPro"/>
</dbReference>
<dbReference type="Pfam" id="PF03466">
    <property type="entry name" value="LysR_substrate"/>
    <property type="match status" value="1"/>
</dbReference>
<evidence type="ECO:0000256" key="1">
    <source>
        <dbReference type="ARBA" id="ARBA00009437"/>
    </source>
</evidence>
<evidence type="ECO:0000256" key="3">
    <source>
        <dbReference type="ARBA" id="ARBA00023125"/>
    </source>
</evidence>
<name>A0A7Z0D7C4_9ACTN</name>
<evidence type="ECO:0000256" key="2">
    <source>
        <dbReference type="ARBA" id="ARBA00023015"/>
    </source>
</evidence>
<sequence>MRRVDLNLLVVFHVLMRERHVTRAAATLQISQGAVSAALGRLRRTFDDDLFVRTRSGMQPTPRALELASRIGQPLGQIAGALFGDEVFEPQASRRTMIIALSDDLEAWLAPRLLAAAGQRQWSVRFTFRQTNSHLWRDALANPRVDAVICADPGSVPAAYQRRPLFSGSYSCLYDGARLGISTPLSLRDYVSLRHVRISYDAQRGFVDDLLDAMGHERPAIGSFTHFAGVLTSLRRTPTVATLPSFAAHEFAHAAGLTVSPPPMPMPSFAITLLWRVADEGDPAHRWLRDLIASIPWPGA</sequence>
<dbReference type="Pfam" id="PF00126">
    <property type="entry name" value="HTH_1"/>
    <property type="match status" value="1"/>
</dbReference>
<dbReference type="Gene3D" id="1.10.10.10">
    <property type="entry name" value="Winged helix-like DNA-binding domain superfamily/Winged helix DNA-binding domain"/>
    <property type="match status" value="1"/>
</dbReference>
<evidence type="ECO:0000313" key="6">
    <source>
        <dbReference type="EMBL" id="NYI70209.1"/>
    </source>
</evidence>
<dbReference type="InterPro" id="IPR036390">
    <property type="entry name" value="WH_DNA-bd_sf"/>
</dbReference>
<dbReference type="InterPro" id="IPR036388">
    <property type="entry name" value="WH-like_DNA-bd_sf"/>
</dbReference>
<dbReference type="PANTHER" id="PTHR30118:SF15">
    <property type="entry name" value="TRANSCRIPTIONAL REGULATORY PROTEIN"/>
    <property type="match status" value="1"/>
</dbReference>
<dbReference type="Gene3D" id="3.40.190.10">
    <property type="entry name" value="Periplasmic binding protein-like II"/>
    <property type="match status" value="2"/>
</dbReference>
<dbReference type="PANTHER" id="PTHR30118">
    <property type="entry name" value="HTH-TYPE TRANSCRIPTIONAL REGULATOR LEUO-RELATED"/>
    <property type="match status" value="1"/>
</dbReference>
<keyword evidence="7" id="KW-1185">Reference proteome</keyword>
<feature type="domain" description="HTH lysR-type" evidence="5">
    <location>
        <begin position="4"/>
        <end position="61"/>
    </location>
</feature>
<comment type="caution">
    <text evidence="6">The sequence shown here is derived from an EMBL/GenBank/DDBJ whole genome shotgun (WGS) entry which is preliminary data.</text>
</comment>
<evidence type="ECO:0000256" key="4">
    <source>
        <dbReference type="ARBA" id="ARBA00023163"/>
    </source>
</evidence>
<evidence type="ECO:0000313" key="7">
    <source>
        <dbReference type="Proteomes" id="UP000527616"/>
    </source>
</evidence>
<dbReference type="EMBL" id="JACBZS010000001">
    <property type="protein sequence ID" value="NYI70209.1"/>
    <property type="molecule type" value="Genomic_DNA"/>
</dbReference>
<dbReference type="Proteomes" id="UP000527616">
    <property type="component" value="Unassembled WGS sequence"/>
</dbReference>
<gene>
    <name evidence="6" type="ORF">GGQ54_000769</name>
</gene>
<protein>
    <submittedName>
        <fullName evidence="6">LysR family transcriptional activator of mexEF-oprN operon</fullName>
    </submittedName>
</protein>
<accession>A0A7Z0D7C4</accession>
<dbReference type="InterPro" id="IPR050389">
    <property type="entry name" value="LysR-type_TF"/>
</dbReference>
<comment type="similarity">
    <text evidence="1">Belongs to the LysR transcriptional regulatory family.</text>
</comment>
<reference evidence="6 7" key="1">
    <citation type="submission" date="2020-07" db="EMBL/GenBank/DDBJ databases">
        <title>Sequencing the genomes of 1000 actinobacteria strains.</title>
        <authorList>
            <person name="Klenk H.-P."/>
        </authorList>
    </citation>
    <scope>NUCLEOTIDE SEQUENCE [LARGE SCALE GENOMIC DNA]</scope>
    <source>
        <strain evidence="6 7">DSM 103164</strain>
    </source>
</reference>
<dbReference type="SUPFAM" id="SSF53850">
    <property type="entry name" value="Periplasmic binding protein-like II"/>
    <property type="match status" value="1"/>
</dbReference>
<dbReference type="AlphaFoldDB" id="A0A7Z0D7C4"/>
<dbReference type="RefSeq" id="WP_179444191.1">
    <property type="nucleotide sequence ID" value="NZ_JACBZS010000001.1"/>
</dbReference>
<dbReference type="InterPro" id="IPR005119">
    <property type="entry name" value="LysR_subst-bd"/>
</dbReference>
<organism evidence="6 7">
    <name type="scientific">Naumannella cuiyingiana</name>
    <dbReference type="NCBI Taxonomy" id="1347891"/>
    <lineage>
        <taxon>Bacteria</taxon>
        <taxon>Bacillati</taxon>
        <taxon>Actinomycetota</taxon>
        <taxon>Actinomycetes</taxon>
        <taxon>Propionibacteriales</taxon>
        <taxon>Propionibacteriaceae</taxon>
        <taxon>Naumannella</taxon>
    </lineage>
</organism>
<dbReference type="PROSITE" id="PS50931">
    <property type="entry name" value="HTH_LYSR"/>
    <property type="match status" value="1"/>
</dbReference>